<feature type="domain" description="ChsH2 C-terminal OB-fold" evidence="1">
    <location>
        <begin position="61"/>
        <end position="123"/>
    </location>
</feature>
<evidence type="ECO:0000313" key="4">
    <source>
        <dbReference type="Proteomes" id="UP000637074"/>
    </source>
</evidence>
<reference evidence="3 4" key="1">
    <citation type="journal article" date="2022" name="Int. J. Syst. Evol. Microbiol.">
        <title>Neobacillus kokaensis sp. nov., isolated from soil.</title>
        <authorList>
            <person name="Yuki K."/>
            <person name="Matsubara H."/>
            <person name="Yamaguchi S."/>
        </authorList>
    </citation>
    <scope>NUCLEOTIDE SEQUENCE [LARGE SCALE GENOMIC DNA]</scope>
    <source>
        <strain evidence="3 4">LOB 377</strain>
    </source>
</reference>
<dbReference type="InterPro" id="IPR022002">
    <property type="entry name" value="ChsH2_Znr"/>
</dbReference>
<gene>
    <name evidence="3" type="ORF">AM1BK_03150</name>
</gene>
<dbReference type="Pfam" id="PF12172">
    <property type="entry name" value="zf-ChsH2"/>
    <property type="match status" value="1"/>
</dbReference>
<name>A0ABQ3MZF4_9BACI</name>
<dbReference type="RefSeq" id="WP_191269014.1">
    <property type="nucleotide sequence ID" value="NZ_BNDS01000001.1"/>
</dbReference>
<sequence>MVQYNKQYPTPRPDVNEDTIDYWMLMQETKQLHVQKCKNCGTYSHPPRPVCHNCRQFKLEWVPTTGKGTVYSYVIYYRSVHPGFEVPYEVVLVELEEGVRIISNMIDCKPDEIYIGMPVEVVVDQVWEDLALPKFKRRNT</sequence>
<accession>A0ABQ3MZF4</accession>
<dbReference type="InterPro" id="IPR012340">
    <property type="entry name" value="NA-bd_OB-fold"/>
</dbReference>
<dbReference type="PANTHER" id="PTHR34075:SF5">
    <property type="entry name" value="BLR3430 PROTEIN"/>
    <property type="match status" value="1"/>
</dbReference>
<keyword evidence="4" id="KW-1185">Reference proteome</keyword>
<dbReference type="Gene3D" id="6.10.30.10">
    <property type="match status" value="1"/>
</dbReference>
<dbReference type="Proteomes" id="UP000637074">
    <property type="component" value="Unassembled WGS sequence"/>
</dbReference>
<organism evidence="3 4">
    <name type="scientific">Neobacillus kokaensis</name>
    <dbReference type="NCBI Taxonomy" id="2759023"/>
    <lineage>
        <taxon>Bacteria</taxon>
        <taxon>Bacillati</taxon>
        <taxon>Bacillota</taxon>
        <taxon>Bacilli</taxon>
        <taxon>Bacillales</taxon>
        <taxon>Bacillaceae</taxon>
        <taxon>Neobacillus</taxon>
    </lineage>
</organism>
<comment type="caution">
    <text evidence="3">The sequence shown here is derived from an EMBL/GenBank/DDBJ whole genome shotgun (WGS) entry which is preliminary data.</text>
</comment>
<protein>
    <recommendedName>
        <fullName evidence="5">Zn-ribbon domain-containing OB-fold protein</fullName>
    </recommendedName>
</protein>
<evidence type="ECO:0000259" key="2">
    <source>
        <dbReference type="Pfam" id="PF12172"/>
    </source>
</evidence>
<dbReference type="InterPro" id="IPR002878">
    <property type="entry name" value="ChsH2_C"/>
</dbReference>
<evidence type="ECO:0000259" key="1">
    <source>
        <dbReference type="Pfam" id="PF01796"/>
    </source>
</evidence>
<proteinExistence type="predicted"/>
<evidence type="ECO:0000313" key="3">
    <source>
        <dbReference type="EMBL" id="GHH96772.1"/>
    </source>
</evidence>
<evidence type="ECO:0008006" key="5">
    <source>
        <dbReference type="Google" id="ProtNLM"/>
    </source>
</evidence>
<dbReference type="EMBL" id="BNDS01000001">
    <property type="protein sequence ID" value="GHH96772.1"/>
    <property type="molecule type" value="Genomic_DNA"/>
</dbReference>
<dbReference type="InterPro" id="IPR052513">
    <property type="entry name" value="Thioester_dehydratase-like"/>
</dbReference>
<dbReference type="Pfam" id="PF01796">
    <property type="entry name" value="OB_ChsH2_C"/>
    <property type="match status" value="1"/>
</dbReference>
<dbReference type="PANTHER" id="PTHR34075">
    <property type="entry name" value="BLR3430 PROTEIN"/>
    <property type="match status" value="1"/>
</dbReference>
<dbReference type="SUPFAM" id="SSF50249">
    <property type="entry name" value="Nucleic acid-binding proteins"/>
    <property type="match status" value="1"/>
</dbReference>
<feature type="domain" description="ChsH2 rubredoxin-like zinc ribbon" evidence="2">
    <location>
        <begin position="34"/>
        <end position="60"/>
    </location>
</feature>